<dbReference type="OrthoDB" id="3400287at2"/>
<keyword evidence="1" id="KW-0596">Phosphopantetheine</keyword>
<organism evidence="6 7">
    <name type="scientific">Streptomyces alkaliterrae</name>
    <dbReference type="NCBI Taxonomy" id="2213162"/>
    <lineage>
        <taxon>Bacteria</taxon>
        <taxon>Bacillati</taxon>
        <taxon>Actinomycetota</taxon>
        <taxon>Actinomycetes</taxon>
        <taxon>Kitasatosporales</taxon>
        <taxon>Streptomycetaceae</taxon>
        <taxon>Streptomyces</taxon>
    </lineage>
</organism>
<dbReference type="EMBL" id="VJYK02000059">
    <property type="protein sequence ID" value="MQS01821.1"/>
    <property type="molecule type" value="Genomic_DNA"/>
</dbReference>
<dbReference type="GO" id="GO:0004312">
    <property type="term" value="F:fatty acid synthase activity"/>
    <property type="evidence" value="ECO:0007669"/>
    <property type="project" value="TreeGrafter"/>
</dbReference>
<dbReference type="GO" id="GO:0071770">
    <property type="term" value="P:DIM/DIP cell wall layer assembly"/>
    <property type="evidence" value="ECO:0007669"/>
    <property type="project" value="TreeGrafter"/>
</dbReference>
<gene>
    <name evidence="6" type="ORF">FNX44_008040</name>
    <name evidence="4" type="ORF">H3146_09140</name>
    <name evidence="5" type="ORF">H3147_06360</name>
</gene>
<reference evidence="6 7" key="1">
    <citation type="submission" date="2019-10" db="EMBL/GenBank/DDBJ databases">
        <title>Streptomyces sp. nov., a novel actinobacterium isolated from alkaline environment.</title>
        <authorList>
            <person name="Golinska P."/>
        </authorList>
    </citation>
    <scope>NUCLEOTIDE SEQUENCE [LARGE SCALE GENOMIC DNA]</scope>
    <source>
        <strain evidence="6 7">OF1</strain>
    </source>
</reference>
<dbReference type="InterPro" id="IPR020806">
    <property type="entry name" value="PKS_PP-bd"/>
</dbReference>
<dbReference type="GO" id="GO:0031177">
    <property type="term" value="F:phosphopantetheine binding"/>
    <property type="evidence" value="ECO:0007669"/>
    <property type="project" value="InterPro"/>
</dbReference>
<evidence type="ECO:0000313" key="7">
    <source>
        <dbReference type="Proteomes" id="UP000320857"/>
    </source>
</evidence>
<keyword evidence="2" id="KW-0597">Phosphoprotein</keyword>
<dbReference type="Proteomes" id="UP000525686">
    <property type="component" value="Unassembled WGS sequence"/>
</dbReference>
<dbReference type="InterPro" id="IPR050091">
    <property type="entry name" value="PKS_NRPS_Biosynth_Enz"/>
</dbReference>
<accession>A0A5P0YNH7</accession>
<evidence type="ECO:0000313" key="5">
    <source>
        <dbReference type="EMBL" id="MBB1258455.1"/>
    </source>
</evidence>
<protein>
    <submittedName>
        <fullName evidence="6">Acyl carrier protein</fullName>
    </submittedName>
</protein>
<dbReference type="RefSeq" id="WP_143647291.1">
    <property type="nucleotide sequence ID" value="NZ_JABJWZ010000057.1"/>
</dbReference>
<dbReference type="SUPFAM" id="SSF47336">
    <property type="entry name" value="ACP-like"/>
    <property type="match status" value="1"/>
</dbReference>
<dbReference type="Proteomes" id="UP000517765">
    <property type="component" value="Unassembled WGS sequence"/>
</dbReference>
<reference evidence="8 9" key="2">
    <citation type="submission" date="2020-05" db="EMBL/GenBank/DDBJ databases">
        <title>Classification of alakaliphilic streptomycetes isolated from an alkaline soil next to Lonar Crater, India and a proposal for the recognition of Streptomyces alkaliterrae sp. nov.</title>
        <authorList>
            <person name="Golinska P."/>
        </authorList>
    </citation>
    <scope>NUCLEOTIDE SEQUENCE [LARGE SCALE GENOMIC DNA]</scope>
    <source>
        <strain evidence="9">OF3</strain>
        <strain evidence="8">OF8</strain>
    </source>
</reference>
<dbReference type="AlphaFoldDB" id="A0A5P0YNH7"/>
<dbReference type="PANTHER" id="PTHR43775:SF37">
    <property type="entry name" value="SI:DKEY-61P9.11"/>
    <property type="match status" value="1"/>
</dbReference>
<dbReference type="GO" id="GO:0017000">
    <property type="term" value="P:antibiotic biosynthetic process"/>
    <property type="evidence" value="ECO:0007669"/>
    <property type="project" value="UniProtKB-ARBA"/>
</dbReference>
<evidence type="ECO:0000313" key="6">
    <source>
        <dbReference type="EMBL" id="MQS01821.1"/>
    </source>
</evidence>
<dbReference type="GO" id="GO:0005886">
    <property type="term" value="C:plasma membrane"/>
    <property type="evidence" value="ECO:0007669"/>
    <property type="project" value="TreeGrafter"/>
</dbReference>
<evidence type="ECO:0000256" key="2">
    <source>
        <dbReference type="ARBA" id="ARBA00022553"/>
    </source>
</evidence>
<dbReference type="InterPro" id="IPR009081">
    <property type="entry name" value="PP-bd_ACP"/>
</dbReference>
<dbReference type="GO" id="GO:0006633">
    <property type="term" value="P:fatty acid biosynthetic process"/>
    <property type="evidence" value="ECO:0007669"/>
    <property type="project" value="TreeGrafter"/>
</dbReference>
<keyword evidence="7" id="KW-1185">Reference proteome</keyword>
<dbReference type="Proteomes" id="UP000320857">
    <property type="component" value="Unassembled WGS sequence"/>
</dbReference>
<dbReference type="EMBL" id="JABJWZ010000057">
    <property type="protein sequence ID" value="MBB1253533.1"/>
    <property type="molecule type" value="Genomic_DNA"/>
</dbReference>
<dbReference type="Pfam" id="PF00550">
    <property type="entry name" value="PP-binding"/>
    <property type="match status" value="1"/>
</dbReference>
<dbReference type="PANTHER" id="PTHR43775">
    <property type="entry name" value="FATTY ACID SYNTHASE"/>
    <property type="match status" value="1"/>
</dbReference>
<dbReference type="EMBL" id="JABJXA010000024">
    <property type="protein sequence ID" value="MBB1258455.1"/>
    <property type="molecule type" value="Genomic_DNA"/>
</dbReference>
<sequence>MTNAALTQERLRGLPPQERAEALEDLALTAFRRVLLMDEDEELPVDVSFFDLGLTSLRLMDVKQGLERELGLDIDATALFNQPTIEQLVAYLDNALEVSA</sequence>
<reference evidence="4" key="3">
    <citation type="journal article" name="Syst. Appl. Microbiol.">
        <title>Streptomyces alkaliterrae sp. nov., isolated from an alkaline soil, and emended descriptions of Streptomyces alkaliphilus, Streptomyces calidiresistens and Streptomyces durbertensis.</title>
        <authorList>
            <person name="Swiecimska M."/>
            <person name="Golinska P."/>
            <person name="Nouioui I."/>
            <person name="Wypij M."/>
            <person name="Rai M."/>
            <person name="Sangal V."/>
            <person name="Goodfellow M."/>
        </authorList>
    </citation>
    <scope>NUCLEOTIDE SEQUENCE</scope>
    <source>
        <strain evidence="4">OF3</strain>
        <strain evidence="5">OF8</strain>
    </source>
</reference>
<dbReference type="PROSITE" id="PS50075">
    <property type="entry name" value="CARRIER"/>
    <property type="match status" value="1"/>
</dbReference>
<feature type="domain" description="Carrier" evidence="3">
    <location>
        <begin position="21"/>
        <end position="96"/>
    </location>
</feature>
<evidence type="ECO:0000313" key="4">
    <source>
        <dbReference type="EMBL" id="MBB1253533.1"/>
    </source>
</evidence>
<dbReference type="SMART" id="SM00823">
    <property type="entry name" value="PKS_PP"/>
    <property type="match status" value="1"/>
</dbReference>
<name>A0A5P0YNH7_9ACTN</name>
<dbReference type="GO" id="GO:0005737">
    <property type="term" value="C:cytoplasm"/>
    <property type="evidence" value="ECO:0007669"/>
    <property type="project" value="TreeGrafter"/>
</dbReference>
<evidence type="ECO:0000313" key="9">
    <source>
        <dbReference type="Proteomes" id="UP000525686"/>
    </source>
</evidence>
<evidence type="ECO:0000259" key="3">
    <source>
        <dbReference type="PROSITE" id="PS50075"/>
    </source>
</evidence>
<dbReference type="InterPro" id="IPR036736">
    <property type="entry name" value="ACP-like_sf"/>
</dbReference>
<evidence type="ECO:0000313" key="8">
    <source>
        <dbReference type="Proteomes" id="UP000517765"/>
    </source>
</evidence>
<proteinExistence type="predicted"/>
<evidence type="ECO:0000256" key="1">
    <source>
        <dbReference type="ARBA" id="ARBA00022450"/>
    </source>
</evidence>
<comment type="caution">
    <text evidence="6">The sequence shown here is derived from an EMBL/GenBank/DDBJ whole genome shotgun (WGS) entry which is preliminary data.</text>
</comment>
<dbReference type="Gene3D" id="1.10.1200.10">
    <property type="entry name" value="ACP-like"/>
    <property type="match status" value="1"/>
</dbReference>